<evidence type="ECO:0000256" key="1">
    <source>
        <dbReference type="PROSITE-ProRule" id="PRU00267"/>
    </source>
</evidence>
<feature type="region of interest" description="Disordered" evidence="2">
    <location>
        <begin position="70"/>
        <end position="99"/>
    </location>
</feature>
<dbReference type="PROSITE" id="PS50118">
    <property type="entry name" value="HMG_BOX_2"/>
    <property type="match status" value="1"/>
</dbReference>
<dbReference type="EMBL" id="KI894010">
    <property type="protein sequence ID" value="OCF50119.1"/>
    <property type="molecule type" value="Genomic_DNA"/>
</dbReference>
<keyword evidence="1" id="KW-0539">Nucleus</keyword>
<feature type="region of interest" description="Disordered" evidence="2">
    <location>
        <begin position="409"/>
        <end position="465"/>
    </location>
</feature>
<dbReference type="Proteomes" id="UP000094020">
    <property type="component" value="Chromosome 7"/>
</dbReference>
<sequence>MNNKSIERPQLSIEINHSNNLSSDSIHTFTSESPLYSASCTTPSSSLPTLSRDSIASIDSYSYSTRIQTPINNQQQASSSTSFYPPNTASSITSFQSEESYDSKMTTTNILSNHQPYSMPSDYNCNSTFNDPHSESQVLSHPYQLPIDYLQETTNHSAGTYEPSLSHAQHLGISGWAPMLSSFTINPQLMEATPSRSLSPESNATLSPEAIATEDIPVPRTIAPRMVIIKSASTTFSTDEWYDGPSVWIRSVAESHKQRREAYLANPKAWPKGEGEPKELQPLTDHCRFPHLWEVEQARKDLTEEAVVIKLMKKSEATISKEFARCQKAGEEFKPPRPMNSAMAFADFRRPQWGDMYTDMKTGSISTWLSAEWRALKDLRPEEFDWWTRVSKKYWDKYVEDYDYKFTRAPNGEGKGSKKRKAKAKENAAREKAIRLSNEAARRSSSRSINNGNRRSGNSRGSLAPPMNIILPEHQQHQQLHQFQPFGSPNVLGLSGLPQHHMTPTTNITPGGTSMPYNTTGYFDGYTFPSTEGSRTPSPPHLLTPLDATHSSHVHSPGYHPQQAYFYPTQAQINYAHHHAQQAQFQQQQQHQINPQHQQLQINICNTGTYFQPPSQTIMNNHEFFTHSQHHQQTPTQGINHHLTTLAPNNIPSPQ</sequence>
<feature type="DNA-binding region" description="HMG box" evidence="1">
    <location>
        <begin position="335"/>
        <end position="405"/>
    </location>
</feature>
<gene>
    <name evidence="4" type="ORF">I206_03436</name>
    <name evidence="5" type="ORF">I206_105662</name>
</gene>
<dbReference type="SUPFAM" id="SSF47095">
    <property type="entry name" value="HMG-box"/>
    <property type="match status" value="1"/>
</dbReference>
<dbReference type="GeneID" id="30171805"/>
<reference evidence="4" key="3">
    <citation type="submission" date="2016-07" db="EMBL/GenBank/DDBJ databases">
        <title>Evolution of pathogenesis and genome organization in the Tremellales.</title>
        <authorList>
            <person name="Cuomo C."/>
            <person name="Litvintseva A."/>
            <person name="Heitman J."/>
            <person name="Chen Y."/>
            <person name="Sun S."/>
            <person name="Springer D."/>
            <person name="Dromer F."/>
            <person name="Young S."/>
            <person name="Zeng Q."/>
            <person name="Chapman S."/>
            <person name="Gujja S."/>
            <person name="Saif S."/>
            <person name="Birren B."/>
        </authorList>
    </citation>
    <scope>NUCLEOTIDE SEQUENCE</scope>
    <source>
        <strain evidence="4">CBS 10737</strain>
    </source>
</reference>
<reference evidence="4" key="1">
    <citation type="submission" date="2013-07" db="EMBL/GenBank/DDBJ databases">
        <title>The Genome Sequence of Cryptococcus pinus CBS10737.</title>
        <authorList>
            <consortium name="The Broad Institute Genome Sequencing Platform"/>
            <person name="Cuomo C."/>
            <person name="Litvintseva A."/>
            <person name="Chen Y."/>
            <person name="Heitman J."/>
            <person name="Sun S."/>
            <person name="Springer D."/>
            <person name="Dromer F."/>
            <person name="Young S.K."/>
            <person name="Zeng Q."/>
            <person name="Gargeya S."/>
            <person name="Fitzgerald M."/>
            <person name="Abouelleil A."/>
            <person name="Alvarado L."/>
            <person name="Berlin A.M."/>
            <person name="Chapman S.B."/>
            <person name="Dewar J."/>
            <person name="Goldberg J."/>
            <person name="Griggs A."/>
            <person name="Gujja S."/>
            <person name="Hansen M."/>
            <person name="Howarth C."/>
            <person name="Imamovic A."/>
            <person name="Larimer J."/>
            <person name="McCowan C."/>
            <person name="Murphy C."/>
            <person name="Pearson M."/>
            <person name="Priest M."/>
            <person name="Roberts A."/>
            <person name="Saif S."/>
            <person name="Shea T."/>
            <person name="Sykes S."/>
            <person name="Wortman J."/>
            <person name="Nusbaum C."/>
            <person name="Birren B."/>
        </authorList>
    </citation>
    <scope>NUCLEOTIDE SEQUENCE [LARGE SCALE GENOMIC DNA]</scope>
    <source>
        <strain evidence="4">CBS 10737</strain>
    </source>
</reference>
<evidence type="ECO:0000313" key="5">
    <source>
        <dbReference type="EMBL" id="WWC71704.1"/>
    </source>
</evidence>
<name>A0A1B9I3L1_9TREE</name>
<accession>A0A1B9I3L1</accession>
<dbReference type="KEGG" id="kpin:30171805"/>
<dbReference type="Gene3D" id="1.10.30.10">
    <property type="entry name" value="High mobility group box domain"/>
    <property type="match status" value="1"/>
</dbReference>
<protein>
    <recommendedName>
        <fullName evidence="3">HMG box domain-containing protein</fullName>
    </recommendedName>
</protein>
<feature type="compositionally biased region" description="Basic and acidic residues" evidence="2">
    <location>
        <begin position="424"/>
        <end position="434"/>
    </location>
</feature>
<feature type="compositionally biased region" description="Low complexity" evidence="2">
    <location>
        <begin position="446"/>
        <end position="462"/>
    </location>
</feature>
<evidence type="ECO:0000313" key="6">
    <source>
        <dbReference type="Proteomes" id="UP000094020"/>
    </source>
</evidence>
<evidence type="ECO:0000313" key="4">
    <source>
        <dbReference type="EMBL" id="OCF50119.1"/>
    </source>
</evidence>
<keyword evidence="1" id="KW-0238">DNA-binding</keyword>
<proteinExistence type="predicted"/>
<dbReference type="AlphaFoldDB" id="A0A1B9I3L1"/>
<keyword evidence="6" id="KW-1185">Reference proteome</keyword>
<dbReference type="InterPro" id="IPR009071">
    <property type="entry name" value="HMG_box_dom"/>
</dbReference>
<reference evidence="5" key="4">
    <citation type="submission" date="2024-02" db="EMBL/GenBank/DDBJ databases">
        <title>Comparative genomics of Cryptococcus and Kwoniella reveals pathogenesis evolution and contrasting modes of karyotype evolution via chromosome fusion or intercentromeric recombination.</title>
        <authorList>
            <person name="Coelho M.A."/>
            <person name="David-Palma M."/>
            <person name="Shea T."/>
            <person name="Bowers K."/>
            <person name="McGinley-Smith S."/>
            <person name="Mohammad A.W."/>
            <person name="Gnirke A."/>
            <person name="Yurkov A.M."/>
            <person name="Nowrousian M."/>
            <person name="Sun S."/>
            <person name="Cuomo C.A."/>
            <person name="Heitman J."/>
        </authorList>
    </citation>
    <scope>NUCLEOTIDE SEQUENCE</scope>
    <source>
        <strain evidence="5">CBS 10737</strain>
    </source>
</reference>
<reference evidence="5" key="2">
    <citation type="submission" date="2013-07" db="EMBL/GenBank/DDBJ databases">
        <authorList>
            <consortium name="The Broad Institute Genome Sequencing Platform"/>
            <person name="Cuomo C."/>
            <person name="Litvintseva A."/>
            <person name="Chen Y."/>
            <person name="Heitman J."/>
            <person name="Sun S."/>
            <person name="Springer D."/>
            <person name="Dromer F."/>
            <person name="Young S.K."/>
            <person name="Zeng Q."/>
            <person name="Gargeya S."/>
            <person name="Fitzgerald M."/>
            <person name="Abouelleil A."/>
            <person name="Alvarado L."/>
            <person name="Berlin A.M."/>
            <person name="Chapman S.B."/>
            <person name="Dewar J."/>
            <person name="Goldberg J."/>
            <person name="Griggs A."/>
            <person name="Gujja S."/>
            <person name="Hansen M."/>
            <person name="Howarth C."/>
            <person name="Imamovic A."/>
            <person name="Larimer J."/>
            <person name="McCowan C."/>
            <person name="Murphy C."/>
            <person name="Pearson M."/>
            <person name="Priest M."/>
            <person name="Roberts A."/>
            <person name="Saif S."/>
            <person name="Shea T."/>
            <person name="Sykes S."/>
            <person name="Wortman J."/>
            <person name="Nusbaum C."/>
            <person name="Birren B."/>
        </authorList>
    </citation>
    <scope>NUCLEOTIDE SEQUENCE</scope>
    <source>
        <strain evidence="5">CBS 10737</strain>
    </source>
</reference>
<evidence type="ECO:0000256" key="2">
    <source>
        <dbReference type="SAM" id="MobiDB-lite"/>
    </source>
</evidence>
<dbReference type="EMBL" id="CP144525">
    <property type="protein sequence ID" value="WWC71704.1"/>
    <property type="molecule type" value="Genomic_DNA"/>
</dbReference>
<organism evidence="4">
    <name type="scientific">Kwoniella pini CBS 10737</name>
    <dbReference type="NCBI Taxonomy" id="1296096"/>
    <lineage>
        <taxon>Eukaryota</taxon>
        <taxon>Fungi</taxon>
        <taxon>Dikarya</taxon>
        <taxon>Basidiomycota</taxon>
        <taxon>Agaricomycotina</taxon>
        <taxon>Tremellomycetes</taxon>
        <taxon>Tremellales</taxon>
        <taxon>Cryptococcaceae</taxon>
        <taxon>Kwoniella</taxon>
    </lineage>
</organism>
<dbReference type="GO" id="GO:0003677">
    <property type="term" value="F:DNA binding"/>
    <property type="evidence" value="ECO:0007669"/>
    <property type="project" value="UniProtKB-UniRule"/>
</dbReference>
<dbReference type="RefSeq" id="XP_019011338.1">
    <property type="nucleotide sequence ID" value="XM_019155184.1"/>
</dbReference>
<dbReference type="OrthoDB" id="2564763at2759"/>
<feature type="domain" description="HMG box" evidence="3">
    <location>
        <begin position="335"/>
        <end position="405"/>
    </location>
</feature>
<dbReference type="GO" id="GO:0005634">
    <property type="term" value="C:nucleus"/>
    <property type="evidence" value="ECO:0007669"/>
    <property type="project" value="UniProtKB-UniRule"/>
</dbReference>
<dbReference type="InterPro" id="IPR036910">
    <property type="entry name" value="HMG_box_dom_sf"/>
</dbReference>
<dbReference type="STRING" id="1296096.A0A1B9I3L1"/>
<evidence type="ECO:0000259" key="3">
    <source>
        <dbReference type="PROSITE" id="PS50118"/>
    </source>
</evidence>